<dbReference type="EMBL" id="CACRTX010000009">
    <property type="protein sequence ID" value="VYU18629.1"/>
    <property type="molecule type" value="Genomic_DNA"/>
</dbReference>
<comment type="subcellular location">
    <subcellularLocation>
        <location evidence="1">Cell membrane</location>
        <topology evidence="1">Multi-pass membrane protein</topology>
    </subcellularLocation>
</comment>
<proteinExistence type="inferred from homology"/>
<dbReference type="Pfam" id="PF12704">
    <property type="entry name" value="MacB_PCD"/>
    <property type="match status" value="1"/>
</dbReference>
<evidence type="ECO:0000256" key="1">
    <source>
        <dbReference type="ARBA" id="ARBA00004651"/>
    </source>
</evidence>
<comment type="similarity">
    <text evidence="6">Belongs to the ABC-4 integral membrane protein family.</text>
</comment>
<evidence type="ECO:0000256" key="2">
    <source>
        <dbReference type="ARBA" id="ARBA00022475"/>
    </source>
</evidence>
<dbReference type="GO" id="GO:0022857">
    <property type="term" value="F:transmembrane transporter activity"/>
    <property type="evidence" value="ECO:0007669"/>
    <property type="project" value="TreeGrafter"/>
</dbReference>
<sequence>MKFNDLLKTSAKNLLRNKGRTILTIIAIFIGAFTIYLTMGINTGINNYLDQQITAVGDNSLLAVYKMDGSNNMMPTSNIQEYDPNKSSAEANVITPADMEVIESIEHIDTVKPISFLVADYIQGSSNTKYQLNAMASGDIDLELEAGRQVNNEVDGFEVILDQDYVEILGFKDAQEALEKEVTIGVSSQATGEQETVTATIVGVRHFSFVQAGRTIFNQALSQKVVEIYELGLPENLKNQSFIVQAYLEENLSSETIDTIKEALLENGFQGMTVEDEINMFRMVIDAITGVLTLFGAISLLAASFGIINTLYMSVQDRTREIGLMKALGMSRSKVFLTFSFEALLIGFFGAFSGIIAAFSLGNVINDYASSTFLEALTGFQLIGFSWSNTLTVMGVILLIAFLAGTLPANRAGKLDPIQALRYE</sequence>
<keyword evidence="4 7" id="KW-1133">Transmembrane helix</keyword>
<accession>A0A6N3CV99</accession>
<feature type="domain" description="MacB-like periplasmic core" evidence="9">
    <location>
        <begin position="21"/>
        <end position="207"/>
    </location>
</feature>
<evidence type="ECO:0000256" key="6">
    <source>
        <dbReference type="ARBA" id="ARBA00038076"/>
    </source>
</evidence>
<dbReference type="PANTHER" id="PTHR30572">
    <property type="entry name" value="MEMBRANE COMPONENT OF TRANSPORTER-RELATED"/>
    <property type="match status" value="1"/>
</dbReference>
<dbReference type="RefSeq" id="WP_086337934.1">
    <property type="nucleotide sequence ID" value="NZ_CABHDD010000006.1"/>
</dbReference>
<dbReference type="Pfam" id="PF02687">
    <property type="entry name" value="FtsX"/>
    <property type="match status" value="1"/>
</dbReference>
<evidence type="ECO:0000256" key="5">
    <source>
        <dbReference type="ARBA" id="ARBA00023136"/>
    </source>
</evidence>
<evidence type="ECO:0000256" key="3">
    <source>
        <dbReference type="ARBA" id="ARBA00022692"/>
    </source>
</evidence>
<evidence type="ECO:0000259" key="9">
    <source>
        <dbReference type="Pfam" id="PF12704"/>
    </source>
</evidence>
<gene>
    <name evidence="10" type="primary">yknZ_1</name>
    <name evidence="10" type="ORF">ECLFYP2_02665</name>
</gene>
<evidence type="ECO:0000256" key="7">
    <source>
        <dbReference type="SAM" id="Phobius"/>
    </source>
</evidence>
<dbReference type="AlphaFoldDB" id="A0A6N3CV99"/>
<feature type="domain" description="ABC3 transporter permease C-terminal" evidence="8">
    <location>
        <begin position="294"/>
        <end position="417"/>
    </location>
</feature>
<keyword evidence="5 7" id="KW-0472">Membrane</keyword>
<organism evidence="10">
    <name type="scientific">Enterococcus casseliflavus</name>
    <name type="common">Enterococcus flavescens</name>
    <dbReference type="NCBI Taxonomy" id="37734"/>
    <lineage>
        <taxon>Bacteria</taxon>
        <taxon>Bacillati</taxon>
        <taxon>Bacillota</taxon>
        <taxon>Bacilli</taxon>
        <taxon>Lactobacillales</taxon>
        <taxon>Enterococcaceae</taxon>
        <taxon>Enterococcus</taxon>
    </lineage>
</organism>
<keyword evidence="2" id="KW-1003">Cell membrane</keyword>
<evidence type="ECO:0000313" key="10">
    <source>
        <dbReference type="EMBL" id="VYU18629.1"/>
    </source>
</evidence>
<dbReference type="PANTHER" id="PTHR30572:SF4">
    <property type="entry name" value="ABC TRANSPORTER PERMEASE YTRF"/>
    <property type="match status" value="1"/>
</dbReference>
<keyword evidence="3 7" id="KW-0812">Transmembrane</keyword>
<evidence type="ECO:0000256" key="4">
    <source>
        <dbReference type="ARBA" id="ARBA00022989"/>
    </source>
</evidence>
<feature type="transmembrane region" description="Helical" evidence="7">
    <location>
        <begin position="21"/>
        <end position="39"/>
    </location>
</feature>
<name>A0A6N3CV99_ENTCA</name>
<dbReference type="InterPro" id="IPR025857">
    <property type="entry name" value="MacB_PCD"/>
</dbReference>
<dbReference type="GO" id="GO:0005886">
    <property type="term" value="C:plasma membrane"/>
    <property type="evidence" value="ECO:0007669"/>
    <property type="project" value="UniProtKB-SubCell"/>
</dbReference>
<feature type="transmembrane region" description="Helical" evidence="7">
    <location>
        <begin position="382"/>
        <end position="404"/>
    </location>
</feature>
<dbReference type="InterPro" id="IPR050250">
    <property type="entry name" value="Macrolide_Exporter_MacB"/>
</dbReference>
<reference evidence="10" key="1">
    <citation type="submission" date="2019-11" db="EMBL/GenBank/DDBJ databases">
        <authorList>
            <person name="Feng L."/>
        </authorList>
    </citation>
    <scope>NUCLEOTIDE SEQUENCE</scope>
    <source>
        <strain evidence="10">ECasseliflavusLFYP2</strain>
    </source>
</reference>
<protein>
    <submittedName>
        <fullName evidence="10">Putative ABC transporter permease YknZ</fullName>
    </submittedName>
</protein>
<feature type="transmembrane region" description="Helical" evidence="7">
    <location>
        <begin position="287"/>
        <end position="314"/>
    </location>
</feature>
<feature type="transmembrane region" description="Helical" evidence="7">
    <location>
        <begin position="335"/>
        <end position="362"/>
    </location>
</feature>
<dbReference type="InterPro" id="IPR003838">
    <property type="entry name" value="ABC3_permease_C"/>
</dbReference>
<evidence type="ECO:0000259" key="8">
    <source>
        <dbReference type="Pfam" id="PF02687"/>
    </source>
</evidence>